<comment type="similarity">
    <text evidence="5">Belongs to the FPP/GGPP synthase family.</text>
</comment>
<comment type="cofactor">
    <cofactor evidence="1">
        <name>Mg(2+)</name>
        <dbReference type="ChEBI" id="CHEBI:18420"/>
    </cofactor>
</comment>
<dbReference type="EMBL" id="VWRR01000008">
    <property type="protein sequence ID" value="KAF6003101.1"/>
    <property type="molecule type" value="Genomic_DNA"/>
</dbReference>
<dbReference type="SFLD" id="SFLDS00005">
    <property type="entry name" value="Isoprenoid_Synthase_Type_I"/>
    <property type="match status" value="1"/>
</dbReference>
<proteinExistence type="inferred from homology"/>
<keyword evidence="4" id="KW-0460">Magnesium</keyword>
<keyword evidence="7" id="KW-1185">Reference proteome</keyword>
<dbReference type="Pfam" id="PF00348">
    <property type="entry name" value="polyprenyl_synt"/>
    <property type="match status" value="1"/>
</dbReference>
<name>A0A7J7ILB9_9RHOD</name>
<reference evidence="6 7" key="1">
    <citation type="journal article" date="2020" name="J. Phycol.">
        <title>Comparative genome analysis reveals Cyanidiococcus gen. nov., a new extremophilic red algal genus sister to Cyanidioschyzon (Cyanidioschyzonaceae, Rhodophyta).</title>
        <authorList>
            <person name="Liu S.-L."/>
            <person name="Chiang Y.-R."/>
            <person name="Yoon H.S."/>
            <person name="Fu H.-Y."/>
        </authorList>
    </citation>
    <scope>NUCLEOTIDE SEQUENCE [LARGE SCALE GENOMIC DNA]</scope>
    <source>
        <strain evidence="6 7">THAL066</strain>
    </source>
</reference>
<evidence type="ECO:0000256" key="5">
    <source>
        <dbReference type="RuleBase" id="RU004466"/>
    </source>
</evidence>
<dbReference type="AlphaFoldDB" id="A0A7J7ILB9"/>
<dbReference type="PANTHER" id="PTHR11525:SF0">
    <property type="entry name" value="FARNESYL PYROPHOSPHATE SYNTHASE"/>
    <property type="match status" value="1"/>
</dbReference>
<dbReference type="InterPro" id="IPR039702">
    <property type="entry name" value="FPS1-like"/>
</dbReference>
<gene>
    <name evidence="6" type="ORF">F1559_004134</name>
</gene>
<dbReference type="GO" id="GO:0004337">
    <property type="term" value="F:(2E,6E)-farnesyl diphosphate synthase activity"/>
    <property type="evidence" value="ECO:0007669"/>
    <property type="project" value="TreeGrafter"/>
</dbReference>
<dbReference type="Proteomes" id="UP000530660">
    <property type="component" value="Unassembled WGS sequence"/>
</dbReference>
<sequence length="352" mass="40799">MDIREEFLTSYERIRDEVLSDLKSEEFQLPDEIFERVRFCVDYNVPHGKLNRGLTVVEAYRASRGGPPIEALSETERQDAFLLGWCVEWLQAFFLVADDVMDGSKTRRGRPCYYLLDNIGLSAVNDSLLLEAHIYRLLRNRFRGRNEDLELYTDLMELFLSVTYSTEIGQMLDLSSSTGSEVRLEDFTEQNLLRIYRLKTSTYSFFLPVALGMRLAGVRNAAHYRIAREVLLEMGIYFQAQDDFLDCFGDPSVTGKVGTDIEERKCTWLIVEAIKCCTSAQKEILRTCYGREDAACVARVKQLYHELGLPQRFQLYEQKMYEQMQQKLGNLDADFPVDALNFLLKSIYKRSK</sequence>
<evidence type="ECO:0000313" key="6">
    <source>
        <dbReference type="EMBL" id="KAF6003101.1"/>
    </source>
</evidence>
<comment type="caution">
    <text evidence="6">The sequence shown here is derived from an EMBL/GenBank/DDBJ whole genome shotgun (WGS) entry which is preliminary data.</text>
</comment>
<dbReference type="CDD" id="cd00685">
    <property type="entry name" value="Trans_IPPS_HT"/>
    <property type="match status" value="1"/>
</dbReference>
<dbReference type="InterPro" id="IPR000092">
    <property type="entry name" value="Polyprenyl_synt"/>
</dbReference>
<protein>
    <recommendedName>
        <fullName evidence="8">Farnesyl pyrophosphate synthetase</fullName>
    </recommendedName>
</protein>
<dbReference type="GO" id="GO:0046872">
    <property type="term" value="F:metal ion binding"/>
    <property type="evidence" value="ECO:0007669"/>
    <property type="project" value="UniProtKB-KW"/>
</dbReference>
<dbReference type="PANTHER" id="PTHR11525">
    <property type="entry name" value="FARNESYL-PYROPHOSPHATE SYNTHETASE"/>
    <property type="match status" value="1"/>
</dbReference>
<dbReference type="PROSITE" id="PS00723">
    <property type="entry name" value="POLYPRENYL_SYNTHASE_1"/>
    <property type="match status" value="1"/>
</dbReference>
<dbReference type="InterPro" id="IPR008949">
    <property type="entry name" value="Isoprenoid_synthase_dom_sf"/>
</dbReference>
<organism evidence="6 7">
    <name type="scientific">Cyanidiococcus yangmingshanensis</name>
    <dbReference type="NCBI Taxonomy" id="2690220"/>
    <lineage>
        <taxon>Eukaryota</taxon>
        <taxon>Rhodophyta</taxon>
        <taxon>Bangiophyceae</taxon>
        <taxon>Cyanidiales</taxon>
        <taxon>Cyanidiaceae</taxon>
        <taxon>Cyanidiococcus</taxon>
    </lineage>
</organism>
<dbReference type="SUPFAM" id="SSF48576">
    <property type="entry name" value="Terpenoid synthases"/>
    <property type="match status" value="1"/>
</dbReference>
<evidence type="ECO:0000256" key="2">
    <source>
        <dbReference type="ARBA" id="ARBA00022679"/>
    </source>
</evidence>
<evidence type="ECO:0000256" key="4">
    <source>
        <dbReference type="ARBA" id="ARBA00022842"/>
    </source>
</evidence>
<evidence type="ECO:0008006" key="8">
    <source>
        <dbReference type="Google" id="ProtNLM"/>
    </source>
</evidence>
<dbReference type="Gene3D" id="1.10.600.10">
    <property type="entry name" value="Farnesyl Diphosphate Synthase"/>
    <property type="match status" value="1"/>
</dbReference>
<evidence type="ECO:0000256" key="3">
    <source>
        <dbReference type="ARBA" id="ARBA00022723"/>
    </source>
</evidence>
<accession>A0A7J7ILB9</accession>
<dbReference type="OrthoDB" id="10257492at2759"/>
<keyword evidence="3" id="KW-0479">Metal-binding</keyword>
<dbReference type="SFLD" id="SFLDG01017">
    <property type="entry name" value="Polyprenyl_Transferase_Like"/>
    <property type="match status" value="1"/>
</dbReference>
<dbReference type="GO" id="GO:0045337">
    <property type="term" value="P:farnesyl diphosphate biosynthetic process"/>
    <property type="evidence" value="ECO:0007669"/>
    <property type="project" value="TreeGrafter"/>
</dbReference>
<evidence type="ECO:0000313" key="7">
    <source>
        <dbReference type="Proteomes" id="UP000530660"/>
    </source>
</evidence>
<dbReference type="GO" id="GO:0004161">
    <property type="term" value="F:dimethylallyltranstransferase activity"/>
    <property type="evidence" value="ECO:0007669"/>
    <property type="project" value="TreeGrafter"/>
</dbReference>
<dbReference type="InterPro" id="IPR033749">
    <property type="entry name" value="Polyprenyl_synt_CS"/>
</dbReference>
<keyword evidence="2 5" id="KW-0808">Transferase</keyword>
<dbReference type="GO" id="GO:0005737">
    <property type="term" value="C:cytoplasm"/>
    <property type="evidence" value="ECO:0007669"/>
    <property type="project" value="TreeGrafter"/>
</dbReference>
<evidence type="ECO:0000256" key="1">
    <source>
        <dbReference type="ARBA" id="ARBA00001946"/>
    </source>
</evidence>